<dbReference type="InterPro" id="IPR033913">
    <property type="entry name" value="MTH1175_dom"/>
</dbReference>
<feature type="compositionally biased region" description="Gly residues" evidence="1">
    <location>
        <begin position="118"/>
        <end position="139"/>
    </location>
</feature>
<protein>
    <submittedName>
        <fullName evidence="3">Dinitrogenase iron-molybdenum cofactor biosynthesis protein</fullName>
    </submittedName>
</protein>
<dbReference type="Proteomes" id="UP000002620">
    <property type="component" value="Chromosome"/>
</dbReference>
<feature type="domain" description="Dinitrogenase iron-molybdenum cofactor biosynthesis" evidence="2">
    <location>
        <begin position="13"/>
        <end position="102"/>
    </location>
</feature>
<dbReference type="OrthoDB" id="9807451at2"/>
<dbReference type="eggNOG" id="COG1433">
    <property type="taxonomic scope" value="Bacteria"/>
</dbReference>
<feature type="region of interest" description="Disordered" evidence="1">
    <location>
        <begin position="116"/>
        <end position="139"/>
    </location>
</feature>
<dbReference type="EMBL" id="CP001785">
    <property type="protein sequence ID" value="ACX52213.1"/>
    <property type="molecule type" value="Genomic_DNA"/>
</dbReference>
<dbReference type="CDD" id="cd00851">
    <property type="entry name" value="MTH1175"/>
    <property type="match status" value="1"/>
</dbReference>
<accession>C9RD86</accession>
<evidence type="ECO:0000313" key="3">
    <source>
        <dbReference type="EMBL" id="ACX52213.1"/>
    </source>
</evidence>
<evidence type="ECO:0000259" key="2">
    <source>
        <dbReference type="Pfam" id="PF02579"/>
    </source>
</evidence>
<dbReference type="InterPro" id="IPR003731">
    <property type="entry name" value="Di-Nase_FeMo-co_biosynth"/>
</dbReference>
<dbReference type="AlphaFoldDB" id="C9RD86"/>
<organism evidence="3 4">
    <name type="scientific">Ammonifex degensii (strain DSM 10501 / KC4)</name>
    <dbReference type="NCBI Taxonomy" id="429009"/>
    <lineage>
        <taxon>Bacteria</taxon>
        <taxon>Bacillati</taxon>
        <taxon>Bacillota</taxon>
        <taxon>Clostridia</taxon>
        <taxon>Thermoanaerobacterales</taxon>
        <taxon>Thermoanaerobacteraceae</taxon>
        <taxon>Ammonifex</taxon>
    </lineage>
</organism>
<keyword evidence="4" id="KW-1185">Reference proteome</keyword>
<dbReference type="SUPFAM" id="SSF53146">
    <property type="entry name" value="Nitrogenase accessory factor-like"/>
    <property type="match status" value="1"/>
</dbReference>
<reference evidence="3 4" key="1">
    <citation type="submission" date="2009-10" db="EMBL/GenBank/DDBJ databases">
        <title>Complete sequence of chromosome of Ammonifex degensii KC4.</title>
        <authorList>
            <consortium name="US DOE Joint Genome Institute"/>
            <person name="Kerfeld C."/>
            <person name="Goodner B."/>
            <person name="Huber H."/>
            <person name="Stetter K."/>
            <person name="Lucas S."/>
            <person name="Copeland A."/>
            <person name="Lapidus A."/>
            <person name="Glavina del Rio T."/>
            <person name="Dalin E."/>
            <person name="Tice H."/>
            <person name="Bruce D."/>
            <person name="Goodwin L."/>
            <person name="Pitluck S."/>
            <person name="Saunders E."/>
            <person name="Brettin T."/>
            <person name="Detter J.C."/>
            <person name="Han C."/>
            <person name="Larimer F."/>
            <person name="Land M."/>
            <person name="Hauser L."/>
            <person name="Kyrpides N."/>
            <person name="Ovchinnikova G."/>
            <person name="Richardson P."/>
        </authorList>
    </citation>
    <scope>NUCLEOTIDE SEQUENCE [LARGE SCALE GENOMIC DNA]</scope>
    <source>
        <strain evidence="4">DSM 10501 / KC4</strain>
    </source>
</reference>
<gene>
    <name evidence="3" type="ordered locus">Adeg_1087</name>
</gene>
<dbReference type="InterPro" id="IPR036105">
    <property type="entry name" value="DiNase_FeMo-co_biosyn_sf"/>
</dbReference>
<dbReference type="HOGENOM" id="CLU_104194_0_0_9"/>
<dbReference type="PANTHER" id="PTHR42983:SF1">
    <property type="entry name" value="IRON-MOLYBDENUM PROTEIN"/>
    <property type="match status" value="1"/>
</dbReference>
<dbReference type="Pfam" id="PF02579">
    <property type="entry name" value="Nitro_FeMo-Co"/>
    <property type="match status" value="1"/>
</dbReference>
<dbReference type="STRING" id="429009.Adeg_1087"/>
<evidence type="ECO:0000256" key="1">
    <source>
        <dbReference type="SAM" id="MobiDB-lite"/>
    </source>
</evidence>
<dbReference type="KEGG" id="adg:Adeg_1087"/>
<proteinExistence type="predicted"/>
<evidence type="ECO:0000313" key="4">
    <source>
        <dbReference type="Proteomes" id="UP000002620"/>
    </source>
</evidence>
<name>C9RD86_AMMDK</name>
<sequence>MKVAVSATGQGTEALVDPRFGRCPYFVIYDTDSGSYYAVPNPAQAAGGGAGIQAAQTIVAQGVSAVITGNLGPNAFQVLAAAGIKCYVGAGGTVQEAIEAFRQGKLSLASSATAPPHAGGGWGGGRGGCGGGGQGRGRW</sequence>
<dbReference type="Gene3D" id="3.30.420.130">
    <property type="entry name" value="Dinitrogenase iron-molybdenum cofactor biosynthesis domain"/>
    <property type="match status" value="1"/>
</dbReference>
<dbReference type="PANTHER" id="PTHR42983">
    <property type="entry name" value="DINITROGENASE IRON-MOLYBDENUM COFACTOR PROTEIN-RELATED"/>
    <property type="match status" value="1"/>
</dbReference>
<dbReference type="RefSeq" id="WP_015739090.1">
    <property type="nucleotide sequence ID" value="NC_013385.1"/>
</dbReference>